<gene>
    <name evidence="7" type="primary">aglR</name>
    <name evidence="7" type="ORF">EMLJLAPB_00206</name>
</gene>
<feature type="transmembrane region" description="Helical" evidence="6">
    <location>
        <begin position="77"/>
        <end position="100"/>
    </location>
</feature>
<proteinExistence type="predicted"/>
<feature type="transmembrane region" description="Helical" evidence="6">
    <location>
        <begin position="12"/>
        <end position="31"/>
    </location>
</feature>
<accession>A0A811TBR4</accession>
<feature type="transmembrane region" description="Helical" evidence="6">
    <location>
        <begin position="37"/>
        <end position="56"/>
    </location>
</feature>
<evidence type="ECO:0000256" key="1">
    <source>
        <dbReference type="ARBA" id="ARBA00004651"/>
    </source>
</evidence>
<feature type="transmembrane region" description="Helical" evidence="6">
    <location>
        <begin position="375"/>
        <end position="397"/>
    </location>
</feature>
<feature type="transmembrane region" description="Helical" evidence="6">
    <location>
        <begin position="316"/>
        <end position="339"/>
    </location>
</feature>
<dbReference type="CDD" id="cd13128">
    <property type="entry name" value="MATE_Wzx_like"/>
    <property type="match status" value="1"/>
</dbReference>
<dbReference type="InterPro" id="IPR050833">
    <property type="entry name" value="Poly_Biosynth_Transport"/>
</dbReference>
<dbReference type="PANTHER" id="PTHR30250">
    <property type="entry name" value="PST FAMILY PREDICTED COLANIC ACID TRANSPORTER"/>
    <property type="match status" value="1"/>
</dbReference>
<feature type="transmembrane region" description="Helical" evidence="6">
    <location>
        <begin position="436"/>
        <end position="455"/>
    </location>
</feature>
<evidence type="ECO:0000256" key="2">
    <source>
        <dbReference type="ARBA" id="ARBA00022475"/>
    </source>
</evidence>
<evidence type="ECO:0000256" key="4">
    <source>
        <dbReference type="ARBA" id="ARBA00022989"/>
    </source>
</evidence>
<protein>
    <submittedName>
        <fullName evidence="7">Putative flippase AglR</fullName>
    </submittedName>
</protein>
<sequence>MSIEPVRRQSIVSLIWQIAFTFIGFLSTMYFAHAVGAGVLGAYFLFLAYYNIIGLMTDGGFGGAAIKRISEGEEQDAYFSAFFILRSVFVTTVVVVLFAFRSYFVDLDNAGTFVWLLVALGASLLHGTISNGITGCGKIGISATAGFIGSVSQITVQVVAVFLGYGVAGLAGGFIAGALVGAIVQLRFFDLCFVRFGWRHLKSLSSFSFWSFLVSGGSLVFMYSDTVMIGYFLNNADVGVYRVIFQFTALAAFTTSALHGTLWPRVSRWDKIGETELIEESLSRAFTYSLILAIPLFIGGALLGDKLLYYFYGADFVNYTTLMILFTVQIVNIFQYFLTTYLSAMNQVKEVFKITAVAVVANITLNAKLIPVMGISGAAVATLVTMTLNAILARRVLARTITLRVERSSLLNILKASIAMGLVVGGYLLVVPLSNVWLALVPVVLGGVVYGVLILKFDRKIYEELKGIMMQMNVTWQEWL</sequence>
<keyword evidence="5 6" id="KW-0472">Membrane</keyword>
<feature type="transmembrane region" description="Helical" evidence="6">
    <location>
        <begin position="409"/>
        <end position="430"/>
    </location>
</feature>
<keyword evidence="4 6" id="KW-1133">Transmembrane helix</keyword>
<comment type="caution">
    <text evidence="7">The sequence shown here is derived from an EMBL/GenBank/DDBJ whole genome shotgun (WGS) entry which is preliminary data.</text>
</comment>
<evidence type="ECO:0000313" key="7">
    <source>
        <dbReference type="EMBL" id="CAD6491967.1"/>
    </source>
</evidence>
<feature type="transmembrane region" description="Helical" evidence="6">
    <location>
        <begin position="201"/>
        <end position="223"/>
    </location>
</feature>
<keyword evidence="3 6" id="KW-0812">Transmembrane</keyword>
<dbReference type="AlphaFoldDB" id="A0A811TBR4"/>
<reference evidence="7" key="1">
    <citation type="submission" date="2020-10" db="EMBL/GenBank/DDBJ databases">
        <authorList>
            <person name="Hahn C.J."/>
            <person name="Laso-Perez R."/>
            <person name="Vulcano F."/>
            <person name="Vaziourakis K.-M."/>
            <person name="Stokke R."/>
            <person name="Steen I.H."/>
            <person name="Teske A."/>
            <person name="Boetius A."/>
            <person name="Liebeke M."/>
            <person name="Amann R."/>
            <person name="Knittel K."/>
        </authorList>
    </citation>
    <scope>NUCLEOTIDE SEQUENCE</scope>
    <source>
        <strain evidence="7">Gfbio:e3339647-f889-4370-9287-4fb5cb688e4c:AG392D22_GoMArc1</strain>
    </source>
</reference>
<feature type="transmembrane region" description="Helical" evidence="6">
    <location>
        <begin position="112"/>
        <end position="129"/>
    </location>
</feature>
<keyword evidence="2" id="KW-1003">Cell membrane</keyword>
<dbReference type="PANTHER" id="PTHR30250:SF11">
    <property type="entry name" value="O-ANTIGEN TRANSPORTER-RELATED"/>
    <property type="match status" value="1"/>
</dbReference>
<dbReference type="Proteomes" id="UP000634805">
    <property type="component" value="Unassembled WGS sequence"/>
</dbReference>
<evidence type="ECO:0000256" key="5">
    <source>
        <dbReference type="ARBA" id="ARBA00023136"/>
    </source>
</evidence>
<comment type="subcellular location">
    <subcellularLocation>
        <location evidence="1">Cell membrane</location>
        <topology evidence="1">Multi-pass membrane protein</topology>
    </subcellularLocation>
</comment>
<organism evidence="7 8">
    <name type="scientific">Candidatus Argoarchaeum ethanivorans</name>
    <dbReference type="NCBI Taxonomy" id="2608793"/>
    <lineage>
        <taxon>Archaea</taxon>
        <taxon>Methanobacteriati</taxon>
        <taxon>Methanobacteriota</taxon>
        <taxon>Stenosarchaea group</taxon>
        <taxon>Methanomicrobia</taxon>
        <taxon>Methanosarcinales</taxon>
        <taxon>Methanosarcinales incertae sedis</taxon>
        <taxon>GOM Arc I cluster</taxon>
        <taxon>Candidatus Argoarchaeum</taxon>
    </lineage>
</organism>
<dbReference type="EMBL" id="CAJHIS010000003">
    <property type="protein sequence ID" value="CAD6491967.1"/>
    <property type="molecule type" value="Genomic_DNA"/>
</dbReference>
<feature type="transmembrane region" description="Helical" evidence="6">
    <location>
        <begin position="243"/>
        <end position="264"/>
    </location>
</feature>
<dbReference type="Pfam" id="PF13440">
    <property type="entry name" value="Polysacc_synt_3"/>
    <property type="match status" value="1"/>
</dbReference>
<evidence type="ECO:0000313" key="8">
    <source>
        <dbReference type="Proteomes" id="UP000634805"/>
    </source>
</evidence>
<evidence type="ECO:0000256" key="3">
    <source>
        <dbReference type="ARBA" id="ARBA00022692"/>
    </source>
</evidence>
<feature type="transmembrane region" description="Helical" evidence="6">
    <location>
        <begin position="169"/>
        <end position="189"/>
    </location>
</feature>
<name>A0A811TBR4_9EURY</name>
<evidence type="ECO:0000256" key="6">
    <source>
        <dbReference type="SAM" id="Phobius"/>
    </source>
</evidence>
<dbReference type="GO" id="GO:0005886">
    <property type="term" value="C:plasma membrane"/>
    <property type="evidence" value="ECO:0007669"/>
    <property type="project" value="UniProtKB-SubCell"/>
</dbReference>
<feature type="transmembrane region" description="Helical" evidence="6">
    <location>
        <begin position="285"/>
        <end position="304"/>
    </location>
</feature>